<dbReference type="OrthoDB" id="9804637at2"/>
<dbReference type="AlphaFoldDB" id="A0A4U1L3M6"/>
<evidence type="ECO:0000313" key="2">
    <source>
        <dbReference type="EMBL" id="TKD50830.1"/>
    </source>
</evidence>
<dbReference type="Pfam" id="PF07330">
    <property type="entry name" value="DUF1467"/>
    <property type="match status" value="1"/>
</dbReference>
<dbReference type="Proteomes" id="UP000309138">
    <property type="component" value="Unassembled WGS sequence"/>
</dbReference>
<keyword evidence="1" id="KW-0472">Membrane</keyword>
<name>A0A4U1L3M6_9SPHN</name>
<evidence type="ECO:0000313" key="3">
    <source>
        <dbReference type="Proteomes" id="UP000309138"/>
    </source>
</evidence>
<keyword evidence="3" id="KW-1185">Reference proteome</keyword>
<feature type="transmembrane region" description="Helical" evidence="1">
    <location>
        <begin position="50"/>
        <end position="70"/>
    </location>
</feature>
<organism evidence="2 3">
    <name type="scientific">Sphingomonas baiyangensis</name>
    <dbReference type="NCBI Taxonomy" id="2572576"/>
    <lineage>
        <taxon>Bacteria</taxon>
        <taxon>Pseudomonadati</taxon>
        <taxon>Pseudomonadota</taxon>
        <taxon>Alphaproteobacteria</taxon>
        <taxon>Sphingomonadales</taxon>
        <taxon>Sphingomonadaceae</taxon>
        <taxon>Sphingomonas</taxon>
    </lineage>
</organism>
<dbReference type="EMBL" id="SWKR01000002">
    <property type="protein sequence ID" value="TKD50830.1"/>
    <property type="molecule type" value="Genomic_DNA"/>
</dbReference>
<evidence type="ECO:0000256" key="1">
    <source>
        <dbReference type="SAM" id="Phobius"/>
    </source>
</evidence>
<keyword evidence="1" id="KW-1133">Transmembrane helix</keyword>
<accession>A0A4U1L3M6</accession>
<sequence length="90" mass="10155">MRFQSALAIYFLFWFLSLFFVLPFHARTSGEAGAELVPGQAESAPHRFPLANVALWTTIVSAVLFGLFYLNYVFGWITADALDWAAPPRR</sequence>
<comment type="caution">
    <text evidence="2">The sequence shown here is derived from an EMBL/GenBank/DDBJ whole genome shotgun (WGS) entry which is preliminary data.</text>
</comment>
<reference evidence="2 3" key="1">
    <citation type="submission" date="2019-04" db="EMBL/GenBank/DDBJ databases">
        <authorList>
            <person name="Yang Y."/>
            <person name="Wei D."/>
        </authorList>
    </citation>
    <scope>NUCLEOTIDE SEQUENCE [LARGE SCALE GENOMIC DNA]</scope>
    <source>
        <strain evidence="2 3">L-1-4w-11</strain>
    </source>
</reference>
<gene>
    <name evidence="2" type="ORF">FBR43_08670</name>
</gene>
<dbReference type="InterPro" id="IPR009935">
    <property type="entry name" value="DUF1467"/>
</dbReference>
<protein>
    <submittedName>
        <fullName evidence="2">DUF1467 family protein</fullName>
    </submittedName>
</protein>
<keyword evidence="1" id="KW-0812">Transmembrane</keyword>
<dbReference type="RefSeq" id="WP_136942777.1">
    <property type="nucleotide sequence ID" value="NZ_SWKR01000002.1"/>
</dbReference>
<proteinExistence type="predicted"/>